<evidence type="ECO:0000256" key="4">
    <source>
        <dbReference type="ARBA" id="ARBA00022840"/>
    </source>
</evidence>
<keyword evidence="3 5" id="KW-0547">Nucleotide-binding</keyword>
<evidence type="ECO:0000313" key="7">
    <source>
        <dbReference type="Proteomes" id="UP000516696"/>
    </source>
</evidence>
<gene>
    <name evidence="5 6" type="primary">citG</name>
    <name evidence="6" type="ORF">EGM181_14875</name>
</gene>
<evidence type="ECO:0000256" key="1">
    <source>
        <dbReference type="ARBA" id="ARBA00001210"/>
    </source>
</evidence>
<organism evidence="6 7">
    <name type="scientific">Enterococcus gallinarum</name>
    <dbReference type="NCBI Taxonomy" id="1353"/>
    <lineage>
        <taxon>Bacteria</taxon>
        <taxon>Bacillati</taxon>
        <taxon>Bacillota</taxon>
        <taxon>Bacilli</taxon>
        <taxon>Lactobacillales</taxon>
        <taxon>Enterococcaceae</taxon>
        <taxon>Enterococcus</taxon>
    </lineage>
</organism>
<proteinExistence type="inferred from homology"/>
<keyword evidence="6" id="KW-0328">Glycosyltransferase</keyword>
<dbReference type="PANTHER" id="PTHR30201">
    <property type="entry name" value="TRIPHOSPHORIBOSYL-DEPHOSPHO-COA SYNTHASE"/>
    <property type="match status" value="1"/>
</dbReference>
<dbReference type="Pfam" id="PF01874">
    <property type="entry name" value="CitG"/>
    <property type="match status" value="1"/>
</dbReference>
<dbReference type="GO" id="GO:0005524">
    <property type="term" value="F:ATP binding"/>
    <property type="evidence" value="ECO:0007669"/>
    <property type="project" value="UniProtKB-KW"/>
</dbReference>
<evidence type="ECO:0000256" key="2">
    <source>
        <dbReference type="ARBA" id="ARBA00022679"/>
    </source>
</evidence>
<dbReference type="EMBL" id="CP050485">
    <property type="protein sequence ID" value="QOG28448.1"/>
    <property type="molecule type" value="Genomic_DNA"/>
</dbReference>
<reference evidence="6 7" key="1">
    <citation type="submission" date="2020-03" db="EMBL/GenBank/DDBJ databases">
        <title>Characterization of ganglioside-mimicking enterococci.</title>
        <authorList>
            <person name="Patry R.T."/>
            <person name="Nothaft H."/>
            <person name="Bridger R."/>
            <person name="Shajahan A."/>
            <person name="Huynh S."/>
            <person name="Sanchez S."/>
            <person name="Azadi P."/>
            <person name="Cooper K."/>
            <person name="Miller W.G."/>
            <person name="Parker C.T."/>
            <person name="Wells L."/>
            <person name="Szymanski C.M."/>
        </authorList>
    </citation>
    <scope>NUCLEOTIDE SEQUENCE [LARGE SCALE GENOMIC DNA]</scope>
    <source>
        <strain evidence="6 7">EGM181</strain>
    </source>
</reference>
<keyword evidence="2 5" id="KW-0808">Transferase</keyword>
<comment type="similarity">
    <text evidence="5">Belongs to the CitG/MdcB family.</text>
</comment>
<dbReference type="GO" id="GO:0051191">
    <property type="term" value="P:prosthetic group biosynthetic process"/>
    <property type="evidence" value="ECO:0007669"/>
    <property type="project" value="TreeGrafter"/>
</dbReference>
<dbReference type="RefSeq" id="WP_113849245.1">
    <property type="nucleotide sequence ID" value="NZ_CP050485.1"/>
</dbReference>
<dbReference type="HAMAP" id="MF_00397">
    <property type="entry name" value="CitG"/>
    <property type="match status" value="1"/>
</dbReference>
<evidence type="ECO:0000256" key="3">
    <source>
        <dbReference type="ARBA" id="ARBA00022741"/>
    </source>
</evidence>
<comment type="catalytic activity">
    <reaction evidence="1 5">
        <text>3'-dephospho-CoA + ATP = 2'-(5''-triphospho-alpha-D-ribosyl)-3'-dephospho-CoA + adenine</text>
        <dbReference type="Rhea" id="RHEA:15117"/>
        <dbReference type="ChEBI" id="CHEBI:16708"/>
        <dbReference type="ChEBI" id="CHEBI:30616"/>
        <dbReference type="ChEBI" id="CHEBI:57328"/>
        <dbReference type="ChEBI" id="CHEBI:61378"/>
        <dbReference type="EC" id="2.4.2.52"/>
    </reaction>
</comment>
<dbReference type="InterPro" id="IPR002736">
    <property type="entry name" value="CitG"/>
</dbReference>
<dbReference type="InterPro" id="IPR017551">
    <property type="entry name" value="TriPribosyl-deP-CoA_syn_CitG"/>
</dbReference>
<dbReference type="NCBIfam" id="TIGR03125">
    <property type="entry name" value="citrate_citG"/>
    <property type="match status" value="1"/>
</dbReference>
<dbReference type="Proteomes" id="UP000516696">
    <property type="component" value="Chromosome"/>
</dbReference>
<dbReference type="PANTHER" id="PTHR30201:SF2">
    <property type="entry name" value="2-(5''-TRIPHOSPHORIBOSYL)-3'-DEPHOSPHOCOENZYME-A SYNTHASE"/>
    <property type="match status" value="1"/>
</dbReference>
<keyword evidence="4 5" id="KW-0067">ATP-binding</keyword>
<accession>A0AAE7MRS1</accession>
<protein>
    <recommendedName>
        <fullName evidence="5">Probable 2-(5''-triphosphoribosyl)-3'-dephosphocoenzyme-A synthase</fullName>
        <shortName evidence="5">2-(5''-triphosphoribosyl)-3'-dephospho-CoA synthase</shortName>
        <ecNumber evidence="5">2.4.2.52</ecNumber>
    </recommendedName>
</protein>
<dbReference type="EC" id="2.4.2.52" evidence="5"/>
<dbReference type="Gene3D" id="1.10.4200.10">
    <property type="entry name" value="Triphosphoribosyl-dephospho-CoA protein"/>
    <property type="match status" value="1"/>
</dbReference>
<evidence type="ECO:0000256" key="5">
    <source>
        <dbReference type="HAMAP-Rule" id="MF_00397"/>
    </source>
</evidence>
<dbReference type="GO" id="GO:0046917">
    <property type="term" value="F:triphosphoribosyl-dephospho-CoA synthase activity"/>
    <property type="evidence" value="ECO:0007669"/>
    <property type="project" value="UniProtKB-UniRule"/>
</dbReference>
<name>A0AAE7MRS1_ENTGA</name>
<evidence type="ECO:0000313" key="6">
    <source>
        <dbReference type="EMBL" id="QOG28448.1"/>
    </source>
</evidence>
<dbReference type="GO" id="GO:0016757">
    <property type="term" value="F:glycosyltransferase activity"/>
    <property type="evidence" value="ECO:0007669"/>
    <property type="project" value="UniProtKB-KW"/>
</dbReference>
<dbReference type="AlphaFoldDB" id="A0AAE7MRS1"/>
<sequence length="289" mass="32270">MDTITAVANMAIEALLYEVALSPKPGLVDRYDNGAHTDMDFFLFIKSIQTLAPFFEMYISTGYKHTGSLSELFQKIRKIGQHAEGEMLHSTNNVNTHKGANFSFAVILGSVGYYIQKERGSSFSLPLSESETSQIFCIVKEMCHGLVSNDFSIVDEKKMSYGEKIYKKYNLTGIRGEAEAGYPTIQTEVLPIVRSLDGENKEELLLNTLLILMSVTEDSNLIHRGGVNAWKKVQNDSKAILAQNYNLKELIIVLKEYNKELIANHLSPGGSADLIAVTIFFLLLEKKID</sequence>